<evidence type="ECO:0000259" key="4">
    <source>
        <dbReference type="PROSITE" id="PS50211"/>
    </source>
</evidence>
<evidence type="ECO:0000313" key="5">
    <source>
        <dbReference type="EMBL" id="CAF4085442.1"/>
    </source>
</evidence>
<feature type="compositionally biased region" description="Polar residues" evidence="3">
    <location>
        <begin position="490"/>
        <end position="500"/>
    </location>
</feature>
<evidence type="ECO:0000256" key="3">
    <source>
        <dbReference type="SAM" id="MobiDB-lite"/>
    </source>
</evidence>
<comment type="similarity">
    <text evidence="1">Belongs to the DENND6 family.</text>
</comment>
<dbReference type="Gene3D" id="3.30.160.20">
    <property type="match status" value="1"/>
</dbReference>
<dbReference type="GO" id="GO:0005085">
    <property type="term" value="F:guanyl-nucleotide exchange factor activity"/>
    <property type="evidence" value="ECO:0007669"/>
    <property type="project" value="InterPro"/>
</dbReference>
<dbReference type="InterPro" id="IPR000352">
    <property type="entry name" value="Pep_chain_release_fac_I"/>
</dbReference>
<proteinExistence type="inferred from homology"/>
<dbReference type="PROSITE" id="PS50211">
    <property type="entry name" value="DENN"/>
    <property type="match status" value="1"/>
</dbReference>
<protein>
    <recommendedName>
        <fullName evidence="4">UDENN domain-containing protein</fullName>
    </recommendedName>
</protein>
<dbReference type="SUPFAM" id="SSF75620">
    <property type="entry name" value="Release factor"/>
    <property type="match status" value="1"/>
</dbReference>
<dbReference type="AlphaFoldDB" id="A0A8S2Q6B7"/>
<reference evidence="5" key="1">
    <citation type="submission" date="2021-02" db="EMBL/GenBank/DDBJ databases">
        <authorList>
            <person name="Nowell W R."/>
        </authorList>
    </citation>
    <scope>NUCLEOTIDE SEQUENCE</scope>
</reference>
<feature type="compositionally biased region" description="Polar residues" evidence="3">
    <location>
        <begin position="881"/>
        <end position="890"/>
    </location>
</feature>
<feature type="compositionally biased region" description="Polar residues" evidence="3">
    <location>
        <begin position="1"/>
        <end position="11"/>
    </location>
</feature>
<dbReference type="GO" id="GO:0003747">
    <property type="term" value="F:translation release factor activity"/>
    <property type="evidence" value="ECO:0007669"/>
    <property type="project" value="InterPro"/>
</dbReference>
<comment type="caution">
    <text evidence="5">The sequence shown here is derived from an EMBL/GenBank/DDBJ whole genome shotgun (WGS) entry which is preliminary data.</text>
</comment>
<dbReference type="PANTHER" id="PTHR13677">
    <property type="entry name" value="LD41638P"/>
    <property type="match status" value="1"/>
</dbReference>
<feature type="region of interest" description="Disordered" evidence="3">
    <location>
        <begin position="852"/>
        <end position="898"/>
    </location>
</feature>
<evidence type="ECO:0000256" key="2">
    <source>
        <dbReference type="ARBA" id="ARBA00010835"/>
    </source>
</evidence>
<dbReference type="Proteomes" id="UP000676336">
    <property type="component" value="Unassembled WGS sequence"/>
</dbReference>
<feature type="domain" description="UDENN" evidence="4">
    <location>
        <begin position="75"/>
        <end position="661"/>
    </location>
</feature>
<dbReference type="EMBL" id="CAJOBI010007424">
    <property type="protein sequence ID" value="CAF4085442.1"/>
    <property type="molecule type" value="Genomic_DNA"/>
</dbReference>
<dbReference type="GO" id="GO:0055037">
    <property type="term" value="C:recycling endosome"/>
    <property type="evidence" value="ECO:0007669"/>
    <property type="project" value="TreeGrafter"/>
</dbReference>
<feature type="compositionally biased region" description="Low complexity" evidence="3">
    <location>
        <begin position="270"/>
        <end position="280"/>
    </location>
</feature>
<dbReference type="Pfam" id="PF00472">
    <property type="entry name" value="RF-1"/>
    <property type="match status" value="1"/>
</dbReference>
<evidence type="ECO:0000256" key="1">
    <source>
        <dbReference type="ARBA" id="ARBA00007159"/>
    </source>
</evidence>
<accession>A0A8S2Q6B7</accession>
<dbReference type="InterPro" id="IPR037516">
    <property type="entry name" value="Tripartite_DENN"/>
</dbReference>
<evidence type="ECO:0000313" key="6">
    <source>
        <dbReference type="Proteomes" id="UP000676336"/>
    </source>
</evidence>
<feature type="region of interest" description="Disordered" evidence="3">
    <location>
        <begin position="1"/>
        <end position="20"/>
    </location>
</feature>
<feature type="compositionally biased region" description="Basic and acidic residues" evidence="3">
    <location>
        <begin position="852"/>
        <end position="880"/>
    </location>
</feature>
<dbReference type="PANTHER" id="PTHR13677:SF0">
    <property type="entry name" value="LD41638P"/>
    <property type="match status" value="1"/>
</dbReference>
<feature type="region of interest" description="Disordered" evidence="3">
    <location>
        <begin position="270"/>
        <end position="303"/>
    </location>
</feature>
<feature type="region of interest" description="Disordered" evidence="3">
    <location>
        <begin position="473"/>
        <end position="518"/>
    </location>
</feature>
<feature type="compositionally biased region" description="Acidic residues" evidence="3">
    <location>
        <begin position="475"/>
        <end position="489"/>
    </location>
</feature>
<name>A0A8S2Q6B7_9BILA</name>
<dbReference type="InterPro" id="IPR045853">
    <property type="entry name" value="Pep_chain_release_fac_I_sf"/>
</dbReference>
<sequence>MDLTVPSSSNLHRSHSDRDLITTERRISRPRLASSSSSSSTIPIQITATSSIPSNTSVPASPLLLPWDRLQKWLYGIAVVTFDLELGQSIELLIPNHCKLSDKEKLNLSYLSFPDANSTFLGDIQYHFRIRHESSLPTYYQYYNSIVPPALQVDSNSLFGYVHFRQIRDKTVKRGYFQKSLVLLSKLPFISLFISIVSQLGPNYFQYGLTSLETCCHLMDRQWPEPEPGKTLLLPLLGNVLQVRIPTHGDKPFSSSDLIQFRSIVNETMSTTTNSSSGNSIRCPIDDDTDIDTTSTHNSQTKQQQILTATKSYSYTSFEFLQKHEQQLPRLIPFVHDVNTYQSLFSVLTHIQLLWELILLNEPIAIFGSFPTYCSQTVQALVHIIWPLRYASDYRPFFTIHNSEFQEITFNSSKKSSNKISSSSTLPTQPSLIIGVTNPFFSKLLNRWPHIIRVSENNEERFKSKHNEYFLGVEHEEEDSSINDVEDNTDLSSSPQTPKQASLKRFGTNTKPYKHTRSINSNSSHLTFDIKPGLYTKYKSYLQRDKTILKKLQSTNSQQRPDTVQNALIRRFFLELTQSFIIPLERYFTSLLPLRKYYQPNRKPPTIKDFDNEDFLKTLDQYGPQLTSGLKGDWKELYKHFLLTPNFCLWLSNRRQEANAKIYSLYIETIANCRLEQDLKLSKLTEIELVDLVLKFNDLIQRLESKTDELLLTIDQTITNDYMEKLKGKIKVIINEKLSDDMKILFDKQVKISLSQPIRFISTALPDNWYKRLPPIDEKDIEEKAIKGSGPGGQAINKTHNCCQIKHIPTGIVVSCQQTRFLEKNRFLARRQLQERLDVLYNGDQSLVAQYKREKSEKKEAKRSETKKTLEKKRAFKSEQDIYSANNTNDKQPDKSNQ</sequence>
<gene>
    <name evidence="5" type="ORF">SMN809_LOCUS16550</name>
</gene>
<comment type="similarity">
    <text evidence="2">Belongs to the prokaryotic/mitochondrial release factor family.</text>
</comment>
<dbReference type="InterPro" id="IPR024224">
    <property type="entry name" value="DENND6"/>
</dbReference>
<organism evidence="5 6">
    <name type="scientific">Rotaria magnacalcarata</name>
    <dbReference type="NCBI Taxonomy" id="392030"/>
    <lineage>
        <taxon>Eukaryota</taxon>
        <taxon>Metazoa</taxon>
        <taxon>Spiralia</taxon>
        <taxon>Gnathifera</taxon>
        <taxon>Rotifera</taxon>
        <taxon>Eurotatoria</taxon>
        <taxon>Bdelloidea</taxon>
        <taxon>Philodinida</taxon>
        <taxon>Philodinidae</taxon>
        <taxon>Rotaria</taxon>
    </lineage>
</organism>